<dbReference type="EMBL" id="SIRL01000002">
    <property type="protein sequence ID" value="TBN52294.1"/>
    <property type="molecule type" value="Genomic_DNA"/>
</dbReference>
<feature type="chain" id="PRO_5012828073" evidence="1">
    <location>
        <begin position="20"/>
        <end position="440"/>
    </location>
</feature>
<evidence type="ECO:0000313" key="6">
    <source>
        <dbReference type="Proteomes" id="UP000198409"/>
    </source>
</evidence>
<dbReference type="AlphaFoldDB" id="A0A238VMH6"/>
<dbReference type="RefSeq" id="WP_089387100.1">
    <property type="nucleotide sequence ID" value="NZ_FZNM01000002.1"/>
</dbReference>
<feature type="domain" description="Peptidase M16 N-terminal" evidence="2">
    <location>
        <begin position="36"/>
        <end position="179"/>
    </location>
</feature>
<dbReference type="Proteomes" id="UP000198409">
    <property type="component" value="Unassembled WGS sequence"/>
</dbReference>
<dbReference type="OrthoDB" id="9811314at2"/>
<dbReference type="Pfam" id="PF05193">
    <property type="entry name" value="Peptidase_M16_C"/>
    <property type="match status" value="1"/>
</dbReference>
<reference evidence="6" key="2">
    <citation type="submission" date="2017-06" db="EMBL/GenBank/DDBJ databases">
        <authorList>
            <person name="Varghese N."/>
            <person name="Submissions S."/>
        </authorList>
    </citation>
    <scope>NUCLEOTIDE SEQUENCE [LARGE SCALE GENOMIC DNA]</scope>
    <source>
        <strain evidence="6">DSM 26170</strain>
    </source>
</reference>
<evidence type="ECO:0000259" key="3">
    <source>
        <dbReference type="Pfam" id="PF05193"/>
    </source>
</evidence>
<gene>
    <name evidence="5" type="ORF">EYF88_05260</name>
    <name evidence="4" type="ORF">SAMN06265378_102430</name>
</gene>
<feature type="domain" description="Peptidase M16 C-terminal" evidence="3">
    <location>
        <begin position="186"/>
        <end position="360"/>
    </location>
</feature>
<sequence>MIRAVIAVFFAALAVPAQAIDIQEVTSPGGIKAWLVQDDTIPFVAVEFDFRGGASLDQPEKRGAINLMTATLEEGAGSRDSVAFAQAVEALGARFSFDVGDDTLSVGVRALSENRDEAAALLAEALTQPRFDDAAVERVRAQVQSIIRSEATDPQSIAAREMARQAWGDHPYATSINGTAESVSALTRQDLVAAKNRVLARDRVVVGAAGDITPEELGLLLDQVLGGLPERGTAPLPEPADLQLTGGVTVIDWDSPQTVVSFAGPGLAIDDPDYFAAYVANHILGGGGFSSRLMEEIREKRGLTYGVGTGLATGVYGQTWQGGMSGSNATTGQAVELIRAEWDRLAQGVTDRELNDAKTYLTGEYPLRFDGNGKIAGILAGMQVIGFPIDYVNTRNAKVEAVTADDVKRVAAKLLRSDGLRFVLVGRPEGVTATDSQPTN</sequence>
<dbReference type="InterPro" id="IPR011765">
    <property type="entry name" value="Pept_M16_N"/>
</dbReference>
<dbReference type="SUPFAM" id="SSF63411">
    <property type="entry name" value="LuxS/MPP-like metallohydrolase"/>
    <property type="match status" value="2"/>
</dbReference>
<reference evidence="5 7" key="3">
    <citation type="submission" date="2019-02" db="EMBL/GenBank/DDBJ databases">
        <authorList>
            <person name="Zhang G."/>
        </authorList>
    </citation>
    <scope>NUCLEOTIDE SEQUENCE [LARGE SCALE GENOMIC DNA]</scope>
    <source>
        <strain evidence="5 7">CMB17</strain>
    </source>
</reference>
<dbReference type="GO" id="GO:0046872">
    <property type="term" value="F:metal ion binding"/>
    <property type="evidence" value="ECO:0007669"/>
    <property type="project" value="InterPro"/>
</dbReference>
<keyword evidence="4" id="KW-0378">Hydrolase</keyword>
<dbReference type="GO" id="GO:0008233">
    <property type="term" value="F:peptidase activity"/>
    <property type="evidence" value="ECO:0007669"/>
    <property type="project" value="UniProtKB-KW"/>
</dbReference>
<keyword evidence="4" id="KW-0645">Protease</keyword>
<keyword evidence="1" id="KW-0732">Signal</keyword>
<feature type="signal peptide" evidence="1">
    <location>
        <begin position="1"/>
        <end position="19"/>
    </location>
</feature>
<evidence type="ECO:0000313" key="7">
    <source>
        <dbReference type="Proteomes" id="UP000292859"/>
    </source>
</evidence>
<dbReference type="Gene3D" id="3.30.830.10">
    <property type="entry name" value="Metalloenzyme, LuxS/M16 peptidase-like"/>
    <property type="match status" value="2"/>
</dbReference>
<name>A0A238VMH6_9RHOB</name>
<dbReference type="PANTHER" id="PTHR11851">
    <property type="entry name" value="METALLOPROTEASE"/>
    <property type="match status" value="1"/>
</dbReference>
<reference evidence="4" key="1">
    <citation type="submission" date="2017-06" db="EMBL/GenBank/DDBJ databases">
        <authorList>
            <person name="Kim H.J."/>
            <person name="Triplett B.A."/>
        </authorList>
    </citation>
    <scope>NUCLEOTIDE SEQUENCE [LARGE SCALE GENOMIC DNA]</scope>
    <source>
        <strain evidence="4">DSM 26170</strain>
    </source>
</reference>
<dbReference type="Proteomes" id="UP000292859">
    <property type="component" value="Unassembled WGS sequence"/>
</dbReference>
<dbReference type="Pfam" id="PF00675">
    <property type="entry name" value="Peptidase_M16"/>
    <property type="match status" value="1"/>
</dbReference>
<dbReference type="PANTHER" id="PTHR11851:SF224">
    <property type="entry name" value="PROCESSING PROTEASE"/>
    <property type="match status" value="1"/>
</dbReference>
<evidence type="ECO:0000256" key="1">
    <source>
        <dbReference type="SAM" id="SignalP"/>
    </source>
</evidence>
<keyword evidence="7" id="KW-1185">Reference proteome</keyword>
<evidence type="ECO:0000259" key="2">
    <source>
        <dbReference type="Pfam" id="PF00675"/>
    </source>
</evidence>
<proteinExistence type="predicted"/>
<dbReference type="InterPro" id="IPR050361">
    <property type="entry name" value="MPP/UQCRC_Complex"/>
</dbReference>
<evidence type="ECO:0000313" key="4">
    <source>
        <dbReference type="EMBL" id="SNR35384.1"/>
    </source>
</evidence>
<accession>A0A238VMH6</accession>
<dbReference type="InterPro" id="IPR007863">
    <property type="entry name" value="Peptidase_M16_C"/>
</dbReference>
<evidence type="ECO:0000313" key="5">
    <source>
        <dbReference type="EMBL" id="TBN52294.1"/>
    </source>
</evidence>
<dbReference type="InterPro" id="IPR011249">
    <property type="entry name" value="Metalloenz_LuxS/M16"/>
</dbReference>
<dbReference type="EMBL" id="FZNM01000002">
    <property type="protein sequence ID" value="SNR35384.1"/>
    <property type="molecule type" value="Genomic_DNA"/>
</dbReference>
<organism evidence="4 6">
    <name type="scientific">Paracoccus sediminis</name>
    <dbReference type="NCBI Taxonomy" id="1214787"/>
    <lineage>
        <taxon>Bacteria</taxon>
        <taxon>Pseudomonadati</taxon>
        <taxon>Pseudomonadota</taxon>
        <taxon>Alphaproteobacteria</taxon>
        <taxon>Rhodobacterales</taxon>
        <taxon>Paracoccaceae</taxon>
        <taxon>Paracoccus</taxon>
    </lineage>
</organism>
<protein>
    <submittedName>
        <fullName evidence="5">Insulinase family protein</fullName>
    </submittedName>
    <submittedName>
        <fullName evidence="4">Zinc protease</fullName>
    </submittedName>
</protein>
<dbReference type="GO" id="GO:0006508">
    <property type="term" value="P:proteolysis"/>
    <property type="evidence" value="ECO:0007669"/>
    <property type="project" value="UniProtKB-KW"/>
</dbReference>